<evidence type="ECO:0000256" key="1">
    <source>
        <dbReference type="SAM" id="MobiDB-lite"/>
    </source>
</evidence>
<proteinExistence type="predicted"/>
<dbReference type="EMBL" id="PEBX01000039">
    <property type="protein sequence ID" value="PTQ56205.1"/>
    <property type="molecule type" value="Genomic_DNA"/>
</dbReference>
<reference evidence="3" key="1">
    <citation type="journal article" date="2018" name="Sci. Rep.">
        <title>Lignite coal burning seam in the remote Altai Mountains harbors a hydrogen-driven thermophilic microbial community.</title>
        <authorList>
            <person name="Kadnikov V.V."/>
            <person name="Mardanov A.V."/>
            <person name="Ivasenko D.A."/>
            <person name="Antsiferov D.V."/>
            <person name="Beletsky A.V."/>
            <person name="Karnachuk O.V."/>
            <person name="Ravin N.V."/>
        </authorList>
    </citation>
    <scope>NUCLEOTIDE SEQUENCE [LARGE SCALE GENOMIC DNA]</scope>
</reference>
<name>A0A2R6Y0N5_9BACL</name>
<gene>
    <name evidence="2" type="ORF">BSOLF_0592</name>
</gene>
<dbReference type="Proteomes" id="UP000244338">
    <property type="component" value="Unassembled WGS sequence"/>
</dbReference>
<sequence length="44" mass="4748">MLGLKQDSDSSPLSFTFERTVSAPMMQKNESHRSGMCSGIPGMA</sequence>
<dbReference type="AlphaFoldDB" id="A0A2R6Y0N5"/>
<accession>A0A2R6Y0N5</accession>
<evidence type="ECO:0000313" key="2">
    <source>
        <dbReference type="EMBL" id="PTQ56205.1"/>
    </source>
</evidence>
<comment type="caution">
    <text evidence="2">The sequence shown here is derived from an EMBL/GenBank/DDBJ whole genome shotgun (WGS) entry which is preliminary data.</text>
</comment>
<organism evidence="2 3">
    <name type="scientific">Candidatus Carbonibacillus altaicus</name>
    <dbReference type="NCBI Taxonomy" id="2163959"/>
    <lineage>
        <taxon>Bacteria</taxon>
        <taxon>Bacillati</taxon>
        <taxon>Bacillota</taxon>
        <taxon>Bacilli</taxon>
        <taxon>Bacillales</taxon>
        <taxon>Candidatus Carbonibacillus</taxon>
    </lineage>
</organism>
<protein>
    <submittedName>
        <fullName evidence="2">Uncharacterized protein</fullName>
    </submittedName>
</protein>
<evidence type="ECO:0000313" key="3">
    <source>
        <dbReference type="Proteomes" id="UP000244338"/>
    </source>
</evidence>
<feature type="region of interest" description="Disordered" evidence="1">
    <location>
        <begin position="21"/>
        <end position="44"/>
    </location>
</feature>